<dbReference type="Gene3D" id="3.40.630.10">
    <property type="entry name" value="Zn peptidases"/>
    <property type="match status" value="1"/>
</dbReference>
<evidence type="ECO:0000256" key="2">
    <source>
        <dbReference type="ARBA" id="ARBA00022801"/>
    </source>
</evidence>
<organism evidence="3 4">
    <name type="scientific">Kuraishia capsulata CBS 1993</name>
    <dbReference type="NCBI Taxonomy" id="1382522"/>
    <lineage>
        <taxon>Eukaryota</taxon>
        <taxon>Fungi</taxon>
        <taxon>Dikarya</taxon>
        <taxon>Ascomycota</taxon>
        <taxon>Saccharomycotina</taxon>
        <taxon>Pichiomycetes</taxon>
        <taxon>Pichiales</taxon>
        <taxon>Pichiaceae</taxon>
        <taxon>Kuraishia</taxon>
    </lineage>
</organism>
<name>W6MLW3_9ASCO</name>
<keyword evidence="4" id="KW-1185">Reference proteome</keyword>
<gene>
    <name evidence="3" type="ORF">KUCA_T00003130001</name>
</gene>
<dbReference type="CDD" id="cd03884">
    <property type="entry name" value="M20_bAS"/>
    <property type="match status" value="1"/>
</dbReference>
<dbReference type="SUPFAM" id="SSF55031">
    <property type="entry name" value="Bacterial exopeptidase dimerisation domain"/>
    <property type="match status" value="1"/>
</dbReference>
<sequence length="436" mass="48120">MFKSLKIQPGRLLETIHKTADLYGAKYRWGDHPTETGLRRLSLDDEDKGARDWFAKEVKDLGCELKIDNVGNMFAIYPGKDMTALPTGVGSHLDSQPTGGRYDGPLGVLSGLEILRTIKENGYVPNYPIALINWTNEEGARFPAPLLGSSVWSGTTKKEDIYKVNSVTDSPPRSVLSELERIGYKGSVESSHKVNPIACHFEIHIEQAAFLEKANKKIGVVQGIQAFDWQEIVIRGKAQHTETTPMEGRADALLTASKMIIKGNEIAKKYGGLCSTGIIDVEPHVFNVIPEYVKFSLDTHHYENDKLDLMLKEVKDSFDAIAAEVDGPLTVEYLPLFTSRSTEFDQECIDSVRQAAIDVVGEDNIMDITARAGHDSKETSGIVPTSMVFIPCRDGISHAPTEYSTPEQVENGFKVLMNAVLSYDLLRKKKADAASA</sequence>
<dbReference type="HOGENOM" id="CLU_024588_2_0_1"/>
<dbReference type="InterPro" id="IPR010158">
    <property type="entry name" value="Amidase_Cbmase"/>
</dbReference>
<dbReference type="Pfam" id="PF01546">
    <property type="entry name" value="Peptidase_M20"/>
    <property type="match status" value="1"/>
</dbReference>
<dbReference type="EMBL" id="HG793128">
    <property type="protein sequence ID" value="CDK27153.1"/>
    <property type="molecule type" value="Genomic_DNA"/>
</dbReference>
<dbReference type="SUPFAM" id="SSF53187">
    <property type="entry name" value="Zn-dependent exopeptidases"/>
    <property type="match status" value="1"/>
</dbReference>
<evidence type="ECO:0000256" key="1">
    <source>
        <dbReference type="ARBA" id="ARBA00006247"/>
    </source>
</evidence>
<protein>
    <recommendedName>
        <fullName evidence="5">Peptidase M20 dimerisation domain-containing protein</fullName>
    </recommendedName>
</protein>
<dbReference type="InterPro" id="IPR002933">
    <property type="entry name" value="Peptidase_M20"/>
</dbReference>
<dbReference type="Gene3D" id="3.30.70.360">
    <property type="match status" value="1"/>
</dbReference>
<dbReference type="AlphaFoldDB" id="W6MLW3"/>
<dbReference type="InterPro" id="IPR036264">
    <property type="entry name" value="Bact_exopeptidase_dim_dom"/>
</dbReference>
<dbReference type="RefSeq" id="XP_022459149.1">
    <property type="nucleotide sequence ID" value="XM_022601514.1"/>
</dbReference>
<dbReference type="GeneID" id="34520537"/>
<evidence type="ECO:0008006" key="5">
    <source>
        <dbReference type="Google" id="ProtNLM"/>
    </source>
</evidence>
<keyword evidence="2" id="KW-0378">Hydrolase</keyword>
<reference evidence="3" key="1">
    <citation type="submission" date="2013-12" db="EMBL/GenBank/DDBJ databases">
        <authorList>
            <person name="Genoscope - CEA"/>
        </authorList>
    </citation>
    <scope>NUCLEOTIDE SEQUENCE</scope>
    <source>
        <strain evidence="3">CBS 1993</strain>
    </source>
</reference>
<evidence type="ECO:0000313" key="3">
    <source>
        <dbReference type="EMBL" id="CDK27153.1"/>
    </source>
</evidence>
<dbReference type="NCBIfam" id="TIGR01879">
    <property type="entry name" value="hydantase"/>
    <property type="match status" value="1"/>
</dbReference>
<evidence type="ECO:0000313" key="4">
    <source>
        <dbReference type="Proteomes" id="UP000019384"/>
    </source>
</evidence>
<reference evidence="3" key="2">
    <citation type="submission" date="2014-02" db="EMBL/GenBank/DDBJ databases">
        <title>Complete DNA sequence of /Kuraishia capsulata/ illustrates novel genomic features among budding yeasts (/Saccharomycotina/).</title>
        <authorList>
            <person name="Morales L."/>
            <person name="Noel B."/>
            <person name="Porcel B."/>
            <person name="Marcet-Houben M."/>
            <person name="Hullo M-F."/>
            <person name="Sacerdot C."/>
            <person name="Tekaia F."/>
            <person name="Leh-Louis V."/>
            <person name="Despons L."/>
            <person name="Khanna V."/>
            <person name="Aury J-M."/>
            <person name="Barbe V."/>
            <person name="Couloux A."/>
            <person name="Labadie K."/>
            <person name="Pelletier E."/>
            <person name="Souciet J-L."/>
            <person name="Boekhout T."/>
            <person name="Gabaldon T."/>
            <person name="Wincker P."/>
            <person name="Dujon B."/>
        </authorList>
    </citation>
    <scope>NUCLEOTIDE SEQUENCE</scope>
    <source>
        <strain evidence="3">CBS 1993</strain>
    </source>
</reference>
<comment type="similarity">
    <text evidence="1">Belongs to the peptidase M20A family.</text>
</comment>
<proteinExistence type="inferred from homology"/>
<dbReference type="OrthoDB" id="4676at2759"/>
<dbReference type="PANTHER" id="PTHR32494">
    <property type="entry name" value="ALLANTOATE DEIMINASE-RELATED"/>
    <property type="match status" value="1"/>
</dbReference>
<dbReference type="PANTHER" id="PTHR32494:SF5">
    <property type="entry name" value="ALLANTOATE AMIDOHYDROLASE"/>
    <property type="match status" value="1"/>
</dbReference>
<dbReference type="GO" id="GO:0016813">
    <property type="term" value="F:hydrolase activity, acting on carbon-nitrogen (but not peptide) bonds, in linear amidines"/>
    <property type="evidence" value="ECO:0007669"/>
    <property type="project" value="InterPro"/>
</dbReference>
<accession>W6MLW3</accession>
<dbReference type="PIRSF" id="PIRSF001235">
    <property type="entry name" value="Amidase_carbamoylase"/>
    <property type="match status" value="1"/>
</dbReference>
<dbReference type="Proteomes" id="UP000019384">
    <property type="component" value="Unassembled WGS sequence"/>
</dbReference>
<dbReference type="STRING" id="1382522.W6MLW3"/>